<dbReference type="OrthoDB" id="65569at2759"/>
<keyword evidence="7" id="KW-0732">Signal</keyword>
<evidence type="ECO:0000256" key="3">
    <source>
        <dbReference type="ARBA" id="ARBA00022801"/>
    </source>
</evidence>
<sequence length="498" mass="57313">MGIYLVFIIGAVIVSRSQGHAVDYLKFPDDLLLGAASSSYQVEGAWNEDGKGENIWDRMTHANPEKIDDRSTGDIACDAYHKTKEDIALMKDLGLQFYRFSISWSRILPTGFPNKINQAGIDYYNDLINQLLANNIIPMVTVYHWDLPQPLQDLGGFANPEIINWLKDYAKVVFDHFGDRVKTWITINEPKQICEFGYGTGMFAPGLQAGGIGNYLCTHNLLKAHAHIYHMYDKIYRRNQKGHIGITAECSWSEPATNATQDIEAAERRRQFDFGMYMNPIFHKNGDYPAVVKQFVAKRSKEEGFPRSRLPEFTQQEINFIKGTSDFFGLNHYTTVLVKDKKADPIGDPSQDKDTRVETFQDPNWLTGSFSYFRSVPWGLRKALNYIKHNYGNPEILITENGFPDAESFNDQGRIRYYKDNLKAVLDAIYTDHVRITVYTAWSLMDNFEWSSGYTVRFGLYHVDFNDTNRPRTPKESVKFYKNLIKTRRLNTEDPKLP</sequence>
<reference evidence="8" key="1">
    <citation type="submission" date="2019-08" db="EMBL/GenBank/DDBJ databases">
        <title>The genome of the North American firefly Photinus pyralis.</title>
        <authorList>
            <consortium name="Photinus pyralis genome working group"/>
            <person name="Fallon T.R."/>
            <person name="Sander Lower S.E."/>
            <person name="Weng J.-K."/>
        </authorList>
    </citation>
    <scope>NUCLEOTIDE SEQUENCE</scope>
    <source>
        <strain evidence="8">TRF0915ILg1</strain>
        <tissue evidence="8">Whole body</tissue>
    </source>
</reference>
<dbReference type="Gene3D" id="3.20.20.80">
    <property type="entry name" value="Glycosidases"/>
    <property type="match status" value="1"/>
</dbReference>
<accession>A0A8K0DMM9</accession>
<evidence type="ECO:0000313" key="9">
    <source>
        <dbReference type="Proteomes" id="UP000801492"/>
    </source>
</evidence>
<keyword evidence="9" id="KW-1185">Reference proteome</keyword>
<keyword evidence="4" id="KW-0325">Glycoprotein</keyword>
<evidence type="ECO:0000256" key="4">
    <source>
        <dbReference type="ARBA" id="ARBA00023180"/>
    </source>
</evidence>
<dbReference type="PANTHER" id="PTHR10353">
    <property type="entry name" value="GLYCOSYL HYDROLASE"/>
    <property type="match status" value="1"/>
</dbReference>
<feature type="chain" id="PRO_5035433628" description="Beta-glucosidase" evidence="7">
    <location>
        <begin position="20"/>
        <end position="498"/>
    </location>
</feature>
<keyword evidence="3" id="KW-0378">Hydrolase</keyword>
<dbReference type="AlphaFoldDB" id="A0A8K0DMM9"/>
<evidence type="ECO:0000313" key="8">
    <source>
        <dbReference type="EMBL" id="KAF2903160.1"/>
    </source>
</evidence>
<comment type="caution">
    <text evidence="8">The sequence shown here is derived from an EMBL/GenBank/DDBJ whole genome shotgun (WGS) entry which is preliminary data.</text>
</comment>
<dbReference type="GO" id="GO:0008422">
    <property type="term" value="F:beta-glucosidase activity"/>
    <property type="evidence" value="ECO:0007669"/>
    <property type="project" value="TreeGrafter"/>
</dbReference>
<dbReference type="SUPFAM" id="SSF51445">
    <property type="entry name" value="(Trans)glycosidases"/>
    <property type="match status" value="1"/>
</dbReference>
<evidence type="ECO:0000256" key="1">
    <source>
        <dbReference type="ARBA" id="ARBA00010838"/>
    </source>
</evidence>
<evidence type="ECO:0000256" key="2">
    <source>
        <dbReference type="ARBA" id="ARBA00011738"/>
    </source>
</evidence>
<name>A0A8K0DMM9_IGNLU</name>
<dbReference type="Proteomes" id="UP000801492">
    <property type="component" value="Unassembled WGS sequence"/>
</dbReference>
<dbReference type="PANTHER" id="PTHR10353:SF36">
    <property type="entry name" value="LP05116P"/>
    <property type="match status" value="1"/>
</dbReference>
<gene>
    <name evidence="8" type="ORF">ILUMI_03030</name>
</gene>
<evidence type="ECO:0008006" key="10">
    <source>
        <dbReference type="Google" id="ProtNLM"/>
    </source>
</evidence>
<proteinExistence type="inferred from homology"/>
<evidence type="ECO:0000256" key="5">
    <source>
        <dbReference type="ARBA" id="ARBA00023295"/>
    </source>
</evidence>
<dbReference type="FunFam" id="3.20.20.80:FF:000013">
    <property type="entry name" value="lactase-phlorizin hydrolase"/>
    <property type="match status" value="1"/>
</dbReference>
<dbReference type="EMBL" id="VTPC01001093">
    <property type="protein sequence ID" value="KAF2903160.1"/>
    <property type="molecule type" value="Genomic_DNA"/>
</dbReference>
<evidence type="ECO:0000256" key="7">
    <source>
        <dbReference type="SAM" id="SignalP"/>
    </source>
</evidence>
<protein>
    <recommendedName>
        <fullName evidence="10">Beta-glucosidase</fullName>
    </recommendedName>
</protein>
<evidence type="ECO:0000256" key="6">
    <source>
        <dbReference type="RuleBase" id="RU003690"/>
    </source>
</evidence>
<dbReference type="PRINTS" id="PR00131">
    <property type="entry name" value="GLHYDRLASE1"/>
</dbReference>
<comment type="similarity">
    <text evidence="1 6">Belongs to the glycosyl hydrolase 1 family.</text>
</comment>
<feature type="signal peptide" evidence="7">
    <location>
        <begin position="1"/>
        <end position="19"/>
    </location>
</feature>
<dbReference type="InterPro" id="IPR001360">
    <property type="entry name" value="Glyco_hydro_1"/>
</dbReference>
<keyword evidence="5" id="KW-0326">Glycosidase</keyword>
<comment type="subunit">
    <text evidence="2">Homodimer.</text>
</comment>
<organism evidence="8 9">
    <name type="scientific">Ignelater luminosus</name>
    <name type="common">Cucubano</name>
    <name type="synonym">Pyrophorus luminosus</name>
    <dbReference type="NCBI Taxonomy" id="2038154"/>
    <lineage>
        <taxon>Eukaryota</taxon>
        <taxon>Metazoa</taxon>
        <taxon>Ecdysozoa</taxon>
        <taxon>Arthropoda</taxon>
        <taxon>Hexapoda</taxon>
        <taxon>Insecta</taxon>
        <taxon>Pterygota</taxon>
        <taxon>Neoptera</taxon>
        <taxon>Endopterygota</taxon>
        <taxon>Coleoptera</taxon>
        <taxon>Polyphaga</taxon>
        <taxon>Elateriformia</taxon>
        <taxon>Elateroidea</taxon>
        <taxon>Elateridae</taxon>
        <taxon>Agrypninae</taxon>
        <taxon>Pyrophorini</taxon>
        <taxon>Ignelater</taxon>
    </lineage>
</organism>
<dbReference type="GO" id="GO:0005975">
    <property type="term" value="P:carbohydrate metabolic process"/>
    <property type="evidence" value="ECO:0007669"/>
    <property type="project" value="InterPro"/>
</dbReference>
<dbReference type="Pfam" id="PF00232">
    <property type="entry name" value="Glyco_hydro_1"/>
    <property type="match status" value="1"/>
</dbReference>
<dbReference type="InterPro" id="IPR017853">
    <property type="entry name" value="GH"/>
</dbReference>